<accession>B9DT98</accession>
<dbReference type="InterPro" id="IPR014820">
    <property type="entry name" value="PriCT_1"/>
</dbReference>
<protein>
    <submittedName>
        <fullName evidence="2">Hypothetical phage protein</fullName>
    </submittedName>
</protein>
<evidence type="ECO:0000313" key="3">
    <source>
        <dbReference type="Proteomes" id="UP000000449"/>
    </source>
</evidence>
<dbReference type="eggNOG" id="COG3378">
    <property type="taxonomic scope" value="Bacteria"/>
</dbReference>
<dbReference type="AlphaFoldDB" id="B9DT98"/>
<dbReference type="HOGENOM" id="CLU_079588_0_0_9"/>
<keyword evidence="3" id="KW-1185">Reference proteome</keyword>
<dbReference type="SMART" id="SM00942">
    <property type="entry name" value="PriCT_1"/>
    <property type="match status" value="1"/>
</dbReference>
<dbReference type="KEGG" id="sub:SUB0221"/>
<proteinExistence type="predicted"/>
<dbReference type="Pfam" id="PF08708">
    <property type="entry name" value="PriCT_1"/>
    <property type="match status" value="1"/>
</dbReference>
<sequence length="289" mass="32974">MTIYEVQGVKRPILNEYKGNLTPFDYIAKIKPMKPPENMTIDDFKQSHAPYCIAGKVKPDKNRIYKRSNATLIYRDLVFIDYDDITISPETFKDTVHSVLSDYSYILYPTIKHTPEKPRYRLVVKPDSNLTEPDYKATVNQIANLIGLPYDQTSETWSQLQGLPVTRLEVDQYDRVVNLGTDFPTIRGQTVTTQPISRNFNNTSGQLSITMRVINTLFNGFGEQGGRNVALTKFVGLLLNKYVNCDIESAYDLALIANENTEPPLTINEFDTTFRSILNAEMRKRGIQP</sequence>
<name>B9DT98_STRU0</name>
<gene>
    <name evidence="2" type="ordered locus">SUB0221</name>
</gene>
<dbReference type="Proteomes" id="UP000000449">
    <property type="component" value="Chromosome"/>
</dbReference>
<dbReference type="STRING" id="218495.SUB0221"/>
<evidence type="ECO:0000259" key="1">
    <source>
        <dbReference type="SMART" id="SM00942"/>
    </source>
</evidence>
<feature type="domain" description="Primase C-terminal 1" evidence="1">
    <location>
        <begin position="216"/>
        <end position="283"/>
    </location>
</feature>
<dbReference type="EMBL" id="AM946015">
    <property type="protein sequence ID" value="CAR40715.1"/>
    <property type="molecule type" value="Genomic_DNA"/>
</dbReference>
<dbReference type="RefSeq" id="WP_012657772.1">
    <property type="nucleotide sequence ID" value="NC_012004.1"/>
</dbReference>
<organism evidence="2 3">
    <name type="scientific">Streptococcus uberis (strain ATCC BAA-854 / 0140J)</name>
    <dbReference type="NCBI Taxonomy" id="218495"/>
    <lineage>
        <taxon>Bacteria</taxon>
        <taxon>Bacillati</taxon>
        <taxon>Bacillota</taxon>
        <taxon>Bacilli</taxon>
        <taxon>Lactobacillales</taxon>
        <taxon>Streptococcaceae</taxon>
        <taxon>Streptococcus</taxon>
    </lineage>
</organism>
<evidence type="ECO:0000313" key="2">
    <source>
        <dbReference type="EMBL" id="CAR40715.1"/>
    </source>
</evidence>
<reference evidence="3" key="1">
    <citation type="journal article" date="2009" name="BMC Genomics">
        <title>Evidence for niche adaptation in the genome of the bovine pathogen Streptococcus uberis.</title>
        <authorList>
            <person name="Ward P.N."/>
            <person name="Holden M.T.G."/>
            <person name="Leigh J.A."/>
            <person name="Lennard N."/>
            <person name="Bignell A."/>
            <person name="Barron A."/>
            <person name="Clark L."/>
            <person name="Quail M.A."/>
            <person name="Woodward J."/>
            <person name="Barrell B.G."/>
            <person name="Egan S.A."/>
            <person name="Field T.R."/>
            <person name="Maskell D."/>
            <person name="Kehoe M."/>
            <person name="Dowson C.G."/>
            <person name="Chanter N."/>
            <person name="Whatmore A.M."/>
            <person name="Bentley S.D."/>
            <person name="Parkhill J."/>
        </authorList>
    </citation>
    <scope>NUCLEOTIDE SEQUENCE [LARGE SCALE GENOMIC DNA]</scope>
    <source>
        <strain evidence="3">ATCC BAA-854 / 0140J</strain>
    </source>
</reference>
<dbReference type="OrthoDB" id="9763644at2"/>